<protein>
    <submittedName>
        <fullName evidence="1">Uncharacterized protein</fullName>
    </submittedName>
</protein>
<name>A0AAQ3PDC4_VIGMU</name>
<dbReference type="EMBL" id="CP144701">
    <property type="protein sequence ID" value="WVZ26846.1"/>
    <property type="molecule type" value="Genomic_DNA"/>
</dbReference>
<dbReference type="AlphaFoldDB" id="A0AAQ3PDC4"/>
<keyword evidence="2" id="KW-1185">Reference proteome</keyword>
<proteinExistence type="predicted"/>
<evidence type="ECO:0000313" key="2">
    <source>
        <dbReference type="Proteomes" id="UP001374535"/>
    </source>
</evidence>
<organism evidence="1 2">
    <name type="scientific">Vigna mungo</name>
    <name type="common">Black gram</name>
    <name type="synonym">Phaseolus mungo</name>
    <dbReference type="NCBI Taxonomy" id="3915"/>
    <lineage>
        <taxon>Eukaryota</taxon>
        <taxon>Viridiplantae</taxon>
        <taxon>Streptophyta</taxon>
        <taxon>Embryophyta</taxon>
        <taxon>Tracheophyta</taxon>
        <taxon>Spermatophyta</taxon>
        <taxon>Magnoliopsida</taxon>
        <taxon>eudicotyledons</taxon>
        <taxon>Gunneridae</taxon>
        <taxon>Pentapetalae</taxon>
        <taxon>rosids</taxon>
        <taxon>fabids</taxon>
        <taxon>Fabales</taxon>
        <taxon>Fabaceae</taxon>
        <taxon>Papilionoideae</taxon>
        <taxon>50 kb inversion clade</taxon>
        <taxon>NPAAA clade</taxon>
        <taxon>indigoferoid/millettioid clade</taxon>
        <taxon>Phaseoleae</taxon>
        <taxon>Vigna</taxon>
    </lineage>
</organism>
<keyword evidence="1" id="KW-0496">Mitochondrion</keyword>
<gene>
    <name evidence="1" type="ORF">V8G54_000030</name>
</gene>
<accession>A0AAQ3PDC4</accession>
<evidence type="ECO:0000313" key="1">
    <source>
        <dbReference type="EMBL" id="WVZ26846.1"/>
    </source>
</evidence>
<geneLocation type="mitochondrion" evidence="1"/>
<dbReference type="Proteomes" id="UP001374535">
    <property type="component" value="Mitochondrion MT"/>
</dbReference>
<reference evidence="1 2" key="1">
    <citation type="journal article" date="2023" name="Life. Sci Alliance">
        <title>Evolutionary insights into 3D genome organization and epigenetic landscape of Vigna mungo.</title>
        <authorList>
            <person name="Junaid A."/>
            <person name="Singh B."/>
            <person name="Bhatia S."/>
        </authorList>
    </citation>
    <scope>NUCLEOTIDE SEQUENCE [LARGE SCALE GENOMIC DNA]</scope>
    <source>
        <strain evidence="1">Urdbean</strain>
    </source>
</reference>
<sequence>MRKAPYRPERIVLDSIERSVGYGAICEEMSSLSLYALSPVSDSRANGSLHYLKPKLGHSLKLQVLISWDKWNCLLIFELLRILFTLYDTSSVASILLSCLPLASYPWLKALVEKDFSLLAVPSTCLPSLLVPFIPCCNCQSSVDYLAKHPSSKYSTGILLVENG</sequence>